<dbReference type="GO" id="GO:0005774">
    <property type="term" value="C:vacuolar membrane"/>
    <property type="evidence" value="ECO:0007669"/>
    <property type="project" value="UniProtKB-SubCell"/>
</dbReference>
<dbReference type="PANTHER" id="PTHR47249:SF1">
    <property type="entry name" value="VACUOLAR PROTEIN 8"/>
    <property type="match status" value="1"/>
</dbReference>
<reference evidence="9 10" key="1">
    <citation type="submission" date="2019-06" db="EMBL/GenBank/DDBJ databases">
        <title>Draft genomes of female and male turbot (Scophthalmus maximus).</title>
        <authorList>
            <person name="Xu H."/>
            <person name="Xu X.-W."/>
            <person name="Shao C."/>
            <person name="Chen S."/>
        </authorList>
    </citation>
    <scope>NUCLEOTIDE SEQUENCE [LARGE SCALE GENOMIC DNA]</scope>
    <source>
        <strain evidence="9">Ysfricsl-2016a</strain>
        <tissue evidence="9">Blood</tissue>
    </source>
</reference>
<evidence type="ECO:0000256" key="6">
    <source>
        <dbReference type="ARBA" id="ARBA00023288"/>
    </source>
</evidence>
<protein>
    <recommendedName>
        <fullName evidence="7">Vacuolar protein 8</fullName>
    </recommendedName>
</protein>
<dbReference type="GO" id="GO:0043495">
    <property type="term" value="F:protein-membrane adaptor activity"/>
    <property type="evidence" value="ECO:0007669"/>
    <property type="project" value="InterPro"/>
</dbReference>
<evidence type="ECO:0000256" key="8">
    <source>
        <dbReference type="PROSITE-ProRule" id="PRU00259"/>
    </source>
</evidence>
<name>A0A6A4TME9_SCOMX</name>
<dbReference type="SMART" id="SM00185">
    <property type="entry name" value="ARM"/>
    <property type="match status" value="3"/>
</dbReference>
<comment type="similarity">
    <text evidence="2">Belongs to the beta-catenin family.</text>
</comment>
<evidence type="ECO:0000256" key="3">
    <source>
        <dbReference type="ARBA" id="ARBA00022554"/>
    </source>
</evidence>
<comment type="subcellular location">
    <subcellularLocation>
        <location evidence="1">Vacuole membrane</location>
        <topology evidence="1">Lipid-anchor</topology>
    </subcellularLocation>
</comment>
<dbReference type="Pfam" id="PF00514">
    <property type="entry name" value="Arm"/>
    <property type="match status" value="2"/>
</dbReference>
<accession>A0A6A4TME9</accession>
<dbReference type="AlphaFoldDB" id="A0A6A4TME9"/>
<evidence type="ECO:0000256" key="2">
    <source>
        <dbReference type="ARBA" id="ARBA00005462"/>
    </source>
</evidence>
<dbReference type="Proteomes" id="UP000438429">
    <property type="component" value="Unassembled WGS sequence"/>
</dbReference>
<proteinExistence type="inferred from homology"/>
<dbReference type="SUPFAM" id="SSF48371">
    <property type="entry name" value="ARM repeat"/>
    <property type="match status" value="1"/>
</dbReference>
<keyword evidence="5" id="KW-0472">Membrane</keyword>
<evidence type="ECO:0000256" key="1">
    <source>
        <dbReference type="ARBA" id="ARBA00004592"/>
    </source>
</evidence>
<keyword evidence="6" id="KW-0449">Lipoprotein</keyword>
<sequence length="506" mass="56565">MASSLCENCSRLVKELAAHLRRICREFEQKIRDVFRELCQCTCFRVTPERSLLRRETQEFLRPLHEDESQLLSQEGLQTLTRLAASENTDLQMTAAMYYLHVSHHLKSRLPDDFMEPVMTLLLSPDLDVQKTVSLALVNLLVKNNESNRDAIIVDGIIPLLALAKSYDPRVQRNATWALLHLTHSDWSTRILCQAGGIPVLVLLLQSSDSEVQFCGCTALCNIAAIQEHHPKLLSIGGHYLLKSLLTLTSSSVQKNSAQACRCLQTLSKNGNYKEEYLKLTWCRMQILFVNFMCSSDPGAADGARLCAAPEGAPENPNRCVDRAGHDTPLCAVCTSTKPRLLGALLSPALSDDTLLHVTSCLRHLMTWDLLRCNLSATITAEQVLGLVKLSGQTHKPLLSYNCAAITSKLEMTEEIFALLRPHYSTVSQYLLVFLQKKDVKFQQLGIVTIFNLKKDGDFSSLLADSELEVQLDKVHAQTEETRRLLQMVQPLPPSPVNPPLSQTKH</sequence>
<keyword evidence="4" id="KW-0677">Repeat</keyword>
<evidence type="ECO:0000313" key="10">
    <source>
        <dbReference type="Proteomes" id="UP000438429"/>
    </source>
</evidence>
<dbReference type="InterPro" id="IPR016024">
    <property type="entry name" value="ARM-type_fold"/>
</dbReference>
<gene>
    <name evidence="9" type="ORF">F2P81_003159</name>
</gene>
<evidence type="ECO:0000256" key="5">
    <source>
        <dbReference type="ARBA" id="ARBA00023136"/>
    </source>
</evidence>
<comment type="caution">
    <text evidence="9">The sequence shown here is derived from an EMBL/GenBank/DDBJ whole genome shotgun (WGS) entry which is preliminary data.</text>
</comment>
<dbReference type="PROSITE" id="PS50176">
    <property type="entry name" value="ARM_REPEAT"/>
    <property type="match status" value="1"/>
</dbReference>
<keyword evidence="3" id="KW-0926">Vacuole</keyword>
<dbReference type="Gene3D" id="1.25.10.10">
    <property type="entry name" value="Leucine-rich Repeat Variant"/>
    <property type="match status" value="2"/>
</dbReference>
<evidence type="ECO:0000256" key="7">
    <source>
        <dbReference type="ARBA" id="ARBA00026209"/>
    </source>
</evidence>
<dbReference type="InterPro" id="IPR011989">
    <property type="entry name" value="ARM-like"/>
</dbReference>
<evidence type="ECO:0000256" key="4">
    <source>
        <dbReference type="ARBA" id="ARBA00022737"/>
    </source>
</evidence>
<dbReference type="InterPro" id="IPR000225">
    <property type="entry name" value="Armadillo"/>
</dbReference>
<dbReference type="InterPro" id="IPR045156">
    <property type="entry name" value="Vac8"/>
</dbReference>
<evidence type="ECO:0000313" key="9">
    <source>
        <dbReference type="EMBL" id="KAF0044001.1"/>
    </source>
</evidence>
<dbReference type="GO" id="GO:0071562">
    <property type="term" value="P:nucleus-vacuole junction assembly"/>
    <property type="evidence" value="ECO:0007669"/>
    <property type="project" value="InterPro"/>
</dbReference>
<feature type="repeat" description="ARM" evidence="8">
    <location>
        <begin position="196"/>
        <end position="238"/>
    </location>
</feature>
<dbReference type="PANTHER" id="PTHR47249">
    <property type="entry name" value="VACUOLAR PROTEIN 8"/>
    <property type="match status" value="1"/>
</dbReference>
<organism evidence="9 10">
    <name type="scientific">Scophthalmus maximus</name>
    <name type="common">Turbot</name>
    <name type="synonym">Psetta maxima</name>
    <dbReference type="NCBI Taxonomy" id="52904"/>
    <lineage>
        <taxon>Eukaryota</taxon>
        <taxon>Metazoa</taxon>
        <taxon>Chordata</taxon>
        <taxon>Craniata</taxon>
        <taxon>Vertebrata</taxon>
        <taxon>Euteleostomi</taxon>
        <taxon>Actinopterygii</taxon>
        <taxon>Neopterygii</taxon>
        <taxon>Teleostei</taxon>
        <taxon>Neoteleostei</taxon>
        <taxon>Acanthomorphata</taxon>
        <taxon>Carangaria</taxon>
        <taxon>Pleuronectiformes</taxon>
        <taxon>Pleuronectoidei</taxon>
        <taxon>Scophthalmidae</taxon>
        <taxon>Scophthalmus</taxon>
    </lineage>
</organism>
<dbReference type="EMBL" id="VEVO01000003">
    <property type="protein sequence ID" value="KAF0044001.1"/>
    <property type="molecule type" value="Genomic_DNA"/>
</dbReference>